<protein>
    <recommendedName>
        <fullName evidence="3">Acyl carrier protein</fullName>
    </recommendedName>
</protein>
<dbReference type="SUPFAM" id="SSF47336">
    <property type="entry name" value="ACP-like"/>
    <property type="match status" value="1"/>
</dbReference>
<evidence type="ECO:0008006" key="3">
    <source>
        <dbReference type="Google" id="ProtNLM"/>
    </source>
</evidence>
<dbReference type="Proteomes" id="UP000036958">
    <property type="component" value="Unassembled WGS sequence"/>
</dbReference>
<dbReference type="AlphaFoldDB" id="A0A0L8V7H0"/>
<organism evidence="1 2">
    <name type="scientific">Sunxiuqinia dokdonensis</name>
    <dbReference type="NCBI Taxonomy" id="1409788"/>
    <lineage>
        <taxon>Bacteria</taxon>
        <taxon>Pseudomonadati</taxon>
        <taxon>Bacteroidota</taxon>
        <taxon>Bacteroidia</taxon>
        <taxon>Marinilabiliales</taxon>
        <taxon>Prolixibacteraceae</taxon>
        <taxon>Sunxiuqinia</taxon>
    </lineage>
</organism>
<gene>
    <name evidence="1" type="ORF">NC99_28410</name>
</gene>
<accession>A0A0L8V7H0</accession>
<reference evidence="2" key="1">
    <citation type="submission" date="2015-07" db="EMBL/GenBank/DDBJ databases">
        <title>Genome sequencing of Sunxiuqinia dokdonensis strain SK.</title>
        <authorList>
            <person name="Ahn S."/>
            <person name="Kim B.-C."/>
        </authorList>
    </citation>
    <scope>NUCLEOTIDE SEQUENCE [LARGE SCALE GENOMIC DNA]</scope>
    <source>
        <strain evidence="2">SK</strain>
    </source>
</reference>
<comment type="caution">
    <text evidence="1">The sequence shown here is derived from an EMBL/GenBank/DDBJ whole genome shotgun (WGS) entry which is preliminary data.</text>
</comment>
<keyword evidence="2" id="KW-1185">Reference proteome</keyword>
<dbReference type="Gene3D" id="1.10.1200.10">
    <property type="entry name" value="ACP-like"/>
    <property type="match status" value="1"/>
</dbReference>
<proteinExistence type="predicted"/>
<evidence type="ECO:0000313" key="2">
    <source>
        <dbReference type="Proteomes" id="UP000036958"/>
    </source>
</evidence>
<evidence type="ECO:0000313" key="1">
    <source>
        <dbReference type="EMBL" id="KOH44394.1"/>
    </source>
</evidence>
<name>A0A0L8V7H0_9BACT</name>
<sequence>MPRKEIELDATFDEDLNFDQVDWALFLYFLEECFKINVEDEEISRMHQVKDTLNLVESMA</sequence>
<dbReference type="STRING" id="1409788.NC99_28410"/>
<dbReference type="InterPro" id="IPR036736">
    <property type="entry name" value="ACP-like_sf"/>
</dbReference>
<dbReference type="EMBL" id="LGIA01000164">
    <property type="protein sequence ID" value="KOH44394.1"/>
    <property type="molecule type" value="Genomic_DNA"/>
</dbReference>